<gene>
    <name evidence="2" type="ordered locus">Os05g0588250</name>
    <name evidence="2" type="ORF">OSNPB_050588250</name>
</gene>
<dbReference type="EMBL" id="AP014961">
    <property type="protein sequence ID" value="BAS95597.1"/>
    <property type="molecule type" value="Genomic_DNA"/>
</dbReference>
<protein>
    <submittedName>
        <fullName evidence="2">Os05g0588250 protein</fullName>
    </submittedName>
</protein>
<keyword evidence="3" id="KW-1185">Reference proteome</keyword>
<organism evidence="2 3">
    <name type="scientific">Oryza sativa subsp. japonica</name>
    <name type="common">Rice</name>
    <dbReference type="NCBI Taxonomy" id="39947"/>
    <lineage>
        <taxon>Eukaryota</taxon>
        <taxon>Viridiplantae</taxon>
        <taxon>Streptophyta</taxon>
        <taxon>Embryophyta</taxon>
        <taxon>Tracheophyta</taxon>
        <taxon>Spermatophyta</taxon>
        <taxon>Magnoliopsida</taxon>
        <taxon>Liliopsida</taxon>
        <taxon>Poales</taxon>
        <taxon>Poaceae</taxon>
        <taxon>BOP clade</taxon>
        <taxon>Oryzoideae</taxon>
        <taxon>Oryzeae</taxon>
        <taxon>Oryzinae</taxon>
        <taxon>Oryza</taxon>
        <taxon>Oryza sativa</taxon>
    </lineage>
</organism>
<dbReference type="OMA" id="CWRADAD"/>
<feature type="compositionally biased region" description="Gly residues" evidence="1">
    <location>
        <begin position="151"/>
        <end position="172"/>
    </location>
</feature>
<feature type="compositionally biased region" description="Gly residues" evidence="1">
    <location>
        <begin position="134"/>
        <end position="143"/>
    </location>
</feature>
<evidence type="ECO:0000313" key="2">
    <source>
        <dbReference type="EMBL" id="BAS95597.1"/>
    </source>
</evidence>
<reference evidence="2 3" key="2">
    <citation type="journal article" date="2013" name="Plant Cell Physiol.">
        <title>Rice Annotation Project Database (RAP-DB): an integrative and interactive database for rice genomics.</title>
        <authorList>
            <person name="Sakai H."/>
            <person name="Lee S.S."/>
            <person name="Tanaka T."/>
            <person name="Numa H."/>
            <person name="Kim J."/>
            <person name="Kawahara Y."/>
            <person name="Wakimoto H."/>
            <person name="Yang C.C."/>
            <person name="Iwamoto M."/>
            <person name="Abe T."/>
            <person name="Yamada Y."/>
            <person name="Muto A."/>
            <person name="Inokuchi H."/>
            <person name="Ikemura T."/>
            <person name="Matsumoto T."/>
            <person name="Sasaki T."/>
            <person name="Itoh T."/>
        </authorList>
    </citation>
    <scope>NUCLEOTIDE SEQUENCE [LARGE SCALE GENOMIC DNA]</scope>
    <source>
        <strain evidence="3">cv. Nipponbare</strain>
    </source>
</reference>
<feature type="compositionally biased region" description="Basic residues" evidence="1">
    <location>
        <begin position="38"/>
        <end position="48"/>
    </location>
</feature>
<dbReference type="InParanoid" id="A0A0P0WRP0"/>
<feature type="compositionally biased region" description="Basic and acidic residues" evidence="1">
    <location>
        <begin position="69"/>
        <end position="78"/>
    </location>
</feature>
<evidence type="ECO:0000313" key="3">
    <source>
        <dbReference type="Proteomes" id="UP000059680"/>
    </source>
</evidence>
<feature type="compositionally biased region" description="Basic residues" evidence="1">
    <location>
        <begin position="210"/>
        <end position="221"/>
    </location>
</feature>
<accession>A0A0P0WRP0</accession>
<feature type="region of interest" description="Disordered" evidence="1">
    <location>
        <begin position="24"/>
        <end position="235"/>
    </location>
</feature>
<evidence type="ECO:0000256" key="1">
    <source>
        <dbReference type="SAM" id="MobiDB-lite"/>
    </source>
</evidence>
<reference evidence="3" key="1">
    <citation type="journal article" date="2005" name="Nature">
        <title>The map-based sequence of the rice genome.</title>
        <authorList>
            <consortium name="International rice genome sequencing project (IRGSP)"/>
            <person name="Matsumoto T."/>
            <person name="Wu J."/>
            <person name="Kanamori H."/>
            <person name="Katayose Y."/>
            <person name="Fujisawa M."/>
            <person name="Namiki N."/>
            <person name="Mizuno H."/>
            <person name="Yamamoto K."/>
            <person name="Antonio B.A."/>
            <person name="Baba T."/>
            <person name="Sakata K."/>
            <person name="Nagamura Y."/>
            <person name="Aoki H."/>
            <person name="Arikawa K."/>
            <person name="Arita K."/>
            <person name="Bito T."/>
            <person name="Chiden Y."/>
            <person name="Fujitsuka N."/>
            <person name="Fukunaka R."/>
            <person name="Hamada M."/>
            <person name="Harada C."/>
            <person name="Hayashi A."/>
            <person name="Hijishita S."/>
            <person name="Honda M."/>
            <person name="Hosokawa S."/>
            <person name="Ichikawa Y."/>
            <person name="Idonuma A."/>
            <person name="Iijima M."/>
            <person name="Ikeda M."/>
            <person name="Ikeno M."/>
            <person name="Ito K."/>
            <person name="Ito S."/>
            <person name="Ito T."/>
            <person name="Ito Y."/>
            <person name="Ito Y."/>
            <person name="Iwabuchi A."/>
            <person name="Kamiya K."/>
            <person name="Karasawa W."/>
            <person name="Kurita K."/>
            <person name="Katagiri S."/>
            <person name="Kikuta A."/>
            <person name="Kobayashi H."/>
            <person name="Kobayashi N."/>
            <person name="Machita K."/>
            <person name="Maehara T."/>
            <person name="Masukawa M."/>
            <person name="Mizubayashi T."/>
            <person name="Mukai Y."/>
            <person name="Nagasaki H."/>
            <person name="Nagata Y."/>
            <person name="Naito S."/>
            <person name="Nakashima M."/>
            <person name="Nakama Y."/>
            <person name="Nakamichi Y."/>
            <person name="Nakamura M."/>
            <person name="Meguro A."/>
            <person name="Negishi M."/>
            <person name="Ohta I."/>
            <person name="Ohta T."/>
            <person name="Okamoto M."/>
            <person name="Ono N."/>
            <person name="Saji S."/>
            <person name="Sakaguchi M."/>
            <person name="Sakai K."/>
            <person name="Shibata M."/>
            <person name="Shimokawa T."/>
            <person name="Song J."/>
            <person name="Takazaki Y."/>
            <person name="Terasawa K."/>
            <person name="Tsugane M."/>
            <person name="Tsuji K."/>
            <person name="Ueda S."/>
            <person name="Waki K."/>
            <person name="Yamagata H."/>
            <person name="Yamamoto M."/>
            <person name="Yamamoto S."/>
            <person name="Yamane H."/>
            <person name="Yoshiki S."/>
            <person name="Yoshihara R."/>
            <person name="Yukawa K."/>
            <person name="Zhong H."/>
            <person name="Yano M."/>
            <person name="Yuan Q."/>
            <person name="Ouyang S."/>
            <person name="Liu J."/>
            <person name="Jones K.M."/>
            <person name="Gansberger K."/>
            <person name="Moffat K."/>
            <person name="Hill J."/>
            <person name="Bera J."/>
            <person name="Fadrosh D."/>
            <person name="Jin S."/>
            <person name="Johri S."/>
            <person name="Kim M."/>
            <person name="Overton L."/>
            <person name="Reardon M."/>
            <person name="Tsitrin T."/>
            <person name="Vuong H."/>
            <person name="Weaver B."/>
            <person name="Ciecko A."/>
            <person name="Tallon L."/>
            <person name="Jackson J."/>
            <person name="Pai G."/>
            <person name="Aken S.V."/>
            <person name="Utterback T."/>
            <person name="Reidmuller S."/>
            <person name="Feldblyum T."/>
            <person name="Hsiao J."/>
            <person name="Zismann V."/>
            <person name="Iobst S."/>
            <person name="de Vazeille A.R."/>
            <person name="Buell C.R."/>
            <person name="Ying K."/>
            <person name="Li Y."/>
            <person name="Lu T."/>
            <person name="Huang Y."/>
            <person name="Zhao Q."/>
            <person name="Feng Q."/>
            <person name="Zhang L."/>
            <person name="Zhu J."/>
            <person name="Weng Q."/>
            <person name="Mu J."/>
            <person name="Lu Y."/>
            <person name="Fan D."/>
            <person name="Liu Y."/>
            <person name="Guan J."/>
            <person name="Zhang Y."/>
            <person name="Yu S."/>
            <person name="Liu X."/>
            <person name="Zhang Y."/>
            <person name="Hong G."/>
            <person name="Han B."/>
            <person name="Choisne N."/>
            <person name="Demange N."/>
            <person name="Orjeda G."/>
            <person name="Samain S."/>
            <person name="Cattolico L."/>
            <person name="Pelletier E."/>
            <person name="Couloux A."/>
            <person name="Segurens B."/>
            <person name="Wincker P."/>
            <person name="D'Hont A."/>
            <person name="Scarpelli C."/>
            <person name="Weissenbach J."/>
            <person name="Salanoubat M."/>
            <person name="Quetier F."/>
            <person name="Yu Y."/>
            <person name="Kim H.R."/>
            <person name="Rambo T."/>
            <person name="Currie J."/>
            <person name="Collura K."/>
            <person name="Luo M."/>
            <person name="Yang T."/>
            <person name="Ammiraju J.S.S."/>
            <person name="Engler F."/>
            <person name="Soderlund C."/>
            <person name="Wing R.A."/>
            <person name="Palmer L.E."/>
            <person name="de la Bastide M."/>
            <person name="Spiegel L."/>
            <person name="Nascimento L."/>
            <person name="Zutavern T."/>
            <person name="O'Shaughnessy A."/>
            <person name="Dike S."/>
            <person name="Dedhia N."/>
            <person name="Preston R."/>
            <person name="Balija V."/>
            <person name="McCombie W.R."/>
            <person name="Chow T."/>
            <person name="Chen H."/>
            <person name="Chung M."/>
            <person name="Chen C."/>
            <person name="Shaw J."/>
            <person name="Wu H."/>
            <person name="Hsiao K."/>
            <person name="Chao Y."/>
            <person name="Chu M."/>
            <person name="Cheng C."/>
            <person name="Hour A."/>
            <person name="Lee P."/>
            <person name="Lin S."/>
            <person name="Lin Y."/>
            <person name="Liou J."/>
            <person name="Liu S."/>
            <person name="Hsing Y."/>
            <person name="Raghuvanshi S."/>
            <person name="Mohanty A."/>
            <person name="Bharti A.K."/>
            <person name="Gaur A."/>
            <person name="Gupta V."/>
            <person name="Kumar D."/>
            <person name="Ravi V."/>
            <person name="Vij S."/>
            <person name="Kapur A."/>
            <person name="Khurana P."/>
            <person name="Khurana P."/>
            <person name="Khurana J.P."/>
            <person name="Tyagi A.K."/>
            <person name="Gaikwad K."/>
            <person name="Singh A."/>
            <person name="Dalal V."/>
            <person name="Srivastava S."/>
            <person name="Dixit A."/>
            <person name="Pal A.K."/>
            <person name="Ghazi I.A."/>
            <person name="Yadav M."/>
            <person name="Pandit A."/>
            <person name="Bhargava A."/>
            <person name="Sureshbabu K."/>
            <person name="Batra K."/>
            <person name="Sharma T.R."/>
            <person name="Mohapatra T."/>
            <person name="Singh N.K."/>
            <person name="Messing J."/>
            <person name="Nelson A.B."/>
            <person name="Fuks G."/>
            <person name="Kavchok S."/>
            <person name="Keizer G."/>
            <person name="Linton E."/>
            <person name="Llaca V."/>
            <person name="Song R."/>
            <person name="Tanyolac B."/>
            <person name="Young S."/>
            <person name="Ho-Il K."/>
            <person name="Hahn J.H."/>
            <person name="Sangsakoo G."/>
            <person name="Vanavichit A."/>
            <person name="de Mattos Luiz.A.T."/>
            <person name="Zimmer P.D."/>
            <person name="Malone G."/>
            <person name="Dellagostin O."/>
            <person name="de Oliveira A.C."/>
            <person name="Bevan M."/>
            <person name="Bancroft I."/>
            <person name="Minx P."/>
            <person name="Cordum H."/>
            <person name="Wilson R."/>
            <person name="Cheng Z."/>
            <person name="Jin W."/>
            <person name="Jiang J."/>
            <person name="Leong S.A."/>
            <person name="Iwama H."/>
            <person name="Gojobori T."/>
            <person name="Itoh T."/>
            <person name="Niimura Y."/>
            <person name="Fujii Y."/>
            <person name="Habara T."/>
            <person name="Sakai H."/>
            <person name="Sato Y."/>
            <person name="Wilson G."/>
            <person name="Kumar K."/>
            <person name="McCouch S."/>
            <person name="Juretic N."/>
            <person name="Hoen D."/>
            <person name="Wright S."/>
            <person name="Bruskiewich R."/>
            <person name="Bureau T."/>
            <person name="Miyao A."/>
            <person name="Hirochika H."/>
            <person name="Nishikawa T."/>
            <person name="Kadowaki K."/>
            <person name="Sugiura M."/>
            <person name="Burr B."/>
            <person name="Sasaki T."/>
        </authorList>
    </citation>
    <scope>NUCLEOTIDE SEQUENCE [LARGE SCALE GENOMIC DNA]</scope>
    <source>
        <strain evidence="3">cv. Nipponbare</strain>
    </source>
</reference>
<sequence>MRALLPVSCWRADADGWTRQRRRFRASVREEEEEAVRRGGRGHCRGRRGGGTAGPGATRGLHRGLPAPRGERRGRENSGGEGPDAAVDGVGGAGRGDVVDVEGDRSGGGGGDGGEEPAGVRGEGGGVQLRPGGAPAGVGGGAGEGERGDVVQGGAGGGRHGGGEAPQGGGGVAARILGAPRLAGQGGPPQPPPRPRLLLLQGREAPRLRLPPRRQPLRHAPRSVALTTPPFDRNSRGFCLQVRAQLQSN</sequence>
<reference evidence="2 3" key="3">
    <citation type="journal article" date="2013" name="Rice">
        <title>Improvement of the Oryza sativa Nipponbare reference genome using next generation sequence and optical map data.</title>
        <authorList>
            <person name="Kawahara Y."/>
            <person name="de la Bastide M."/>
            <person name="Hamilton J.P."/>
            <person name="Kanamori H."/>
            <person name="McCombie W.R."/>
            <person name="Ouyang S."/>
            <person name="Schwartz D.C."/>
            <person name="Tanaka T."/>
            <person name="Wu J."/>
            <person name="Zhou S."/>
            <person name="Childs K.L."/>
            <person name="Davidson R.M."/>
            <person name="Lin H."/>
            <person name="Quesada-Ocampo L."/>
            <person name="Vaillancourt B."/>
            <person name="Sakai H."/>
            <person name="Lee S.S."/>
            <person name="Kim J."/>
            <person name="Numa H."/>
            <person name="Itoh T."/>
            <person name="Buell C.R."/>
            <person name="Matsumoto T."/>
        </authorList>
    </citation>
    <scope>NUCLEOTIDE SEQUENCE [LARGE SCALE GENOMIC DNA]</scope>
    <source>
        <strain evidence="3">cv. Nipponbare</strain>
    </source>
</reference>
<dbReference type="Gramene" id="Os05t0588250-00">
    <property type="protein sequence ID" value="Os05t0588250-00"/>
    <property type="gene ID" value="Os05g0588250"/>
</dbReference>
<name>A0A0P0WRP0_ORYSJ</name>
<dbReference type="Proteomes" id="UP000059680">
    <property type="component" value="Chromosome 5"/>
</dbReference>
<dbReference type="AlphaFoldDB" id="A0A0P0WRP0"/>
<dbReference type="PaxDb" id="39947-A0A0P0WRP0"/>
<proteinExistence type="predicted"/>